<name>A0A2Z6G9D3_9PROT</name>
<sequence>MISFVLFFAAGVWWLQQQAVLPEPAVGWLAAALAPAWLLSRDGWQRFLRWPLMAAFAFSLGIFHAAFFAGQRLDDALPTDWQGRDIELVGVVSELPRQHERGLRFAFDVEKVLTPAAHVPAHIQLATYESDKDAPLALHAGERWQLTVRLKQPHGSANPYGFDYEGWLLERKLRATGYVYRKGVNARVDERAAGWGYQIERWREAVRLRFERLQPLLYLGVLTALAIGDQDSIPAAQWQVFTRTGVNHLMSISGLHITMLGGLAFAVAYWLWRRSHRLTLHFPARKAAAIAGLLVALAYALLSGFAVPAQRTVYMLATVAAALLLSRNVAPSQLLAAALLTVLIADPWAVLAPGFWLSFGAVGLILYVTANRLGHRGDQASRRMRLLIALREYAVVQWAMLIGLIPALLALFQQVSLVSPIANAFAIPLVSFIVVPLTLLSAALPFDWPLWLAHWVMSGIGAALSWLAAQPAAVWAQHAPPVWTVGLGFFGVLWTLLPRGFPSRWLGLLMLLPMFLIRPEPPPIGTMKVIVFDVGQGTAVAVQTHNHALLYDAGPDYSGEADSGNRILVPTLRALGISQLDTLVLSHDDIDHTGGAASVMQAMPVGRVDSSLPLGHALLPSHSSRCADGQNWAWDGIEFQFLHPATNAQLGKKTHDNDMSCVLRIRTGTQSVLLTGDIEQNSEWRLLNEHAAELPATLLVVPHHGSKTSSHAEWLAAVHPKYAAFTVGYRNRFGHPKEEVVERYRAVGSELLRSDQDGAIIATMDGKQVRIERWRQEHARYWWNDSNGY</sequence>
<dbReference type="SUPFAM" id="SSF56281">
    <property type="entry name" value="Metallo-hydrolase/oxidoreductase"/>
    <property type="match status" value="1"/>
</dbReference>
<keyword evidence="3 6" id="KW-0812">Transmembrane</keyword>
<dbReference type="AlphaFoldDB" id="A0A2Z6G9D3"/>
<feature type="transmembrane region" description="Helical" evidence="6">
    <location>
        <begin position="48"/>
        <end position="69"/>
    </location>
</feature>
<accession>A0A2Z6G9D3</accession>
<evidence type="ECO:0000259" key="7">
    <source>
        <dbReference type="SMART" id="SM00849"/>
    </source>
</evidence>
<dbReference type="NCBIfam" id="TIGR00361">
    <property type="entry name" value="ComEC_Rec2"/>
    <property type="match status" value="1"/>
</dbReference>
<feature type="transmembrane region" description="Helical" evidence="6">
    <location>
        <begin position="395"/>
        <end position="415"/>
    </location>
</feature>
<dbReference type="GO" id="GO:0030420">
    <property type="term" value="P:establishment of competence for transformation"/>
    <property type="evidence" value="ECO:0007669"/>
    <property type="project" value="InterPro"/>
</dbReference>
<feature type="transmembrane region" description="Helical" evidence="6">
    <location>
        <begin position="481"/>
        <end position="501"/>
    </location>
</feature>
<dbReference type="SMART" id="SM00849">
    <property type="entry name" value="Lactamase_B"/>
    <property type="match status" value="1"/>
</dbReference>
<dbReference type="Pfam" id="PF03772">
    <property type="entry name" value="Competence"/>
    <property type="match status" value="1"/>
</dbReference>
<organism evidence="8 9">
    <name type="scientific">Ferriphaselus amnicola</name>
    <dbReference type="NCBI Taxonomy" id="1188319"/>
    <lineage>
        <taxon>Bacteria</taxon>
        <taxon>Pseudomonadati</taxon>
        <taxon>Pseudomonadota</taxon>
        <taxon>Betaproteobacteria</taxon>
        <taxon>Nitrosomonadales</taxon>
        <taxon>Gallionellaceae</taxon>
        <taxon>Ferriphaselus</taxon>
    </lineage>
</organism>
<proteinExistence type="predicted"/>
<protein>
    <submittedName>
        <fullName evidence="8">ComE operon protein 3</fullName>
    </submittedName>
</protein>
<dbReference type="KEGG" id="fam:OYT1_ch0549"/>
<evidence type="ECO:0000256" key="1">
    <source>
        <dbReference type="ARBA" id="ARBA00004651"/>
    </source>
</evidence>
<dbReference type="InterPro" id="IPR036866">
    <property type="entry name" value="RibonucZ/Hydroxyglut_hydro"/>
</dbReference>
<dbReference type="NCBIfam" id="TIGR00360">
    <property type="entry name" value="ComEC_N-term"/>
    <property type="match status" value="1"/>
</dbReference>
<feature type="transmembrane region" description="Helical" evidence="6">
    <location>
        <begin position="332"/>
        <end position="349"/>
    </location>
</feature>
<feature type="transmembrane region" description="Helical" evidence="6">
    <location>
        <begin position="451"/>
        <end position="469"/>
    </location>
</feature>
<evidence type="ECO:0000256" key="4">
    <source>
        <dbReference type="ARBA" id="ARBA00022989"/>
    </source>
</evidence>
<evidence type="ECO:0000256" key="6">
    <source>
        <dbReference type="SAM" id="Phobius"/>
    </source>
</evidence>
<dbReference type="RefSeq" id="WP_062625465.1">
    <property type="nucleotide sequence ID" value="NZ_AP018738.1"/>
</dbReference>
<gene>
    <name evidence="8" type="ORF">OYT1_ch0549</name>
</gene>
<reference evidence="8 9" key="1">
    <citation type="submission" date="2018-06" db="EMBL/GenBank/DDBJ databases">
        <title>OYT1 Genome Sequencing.</title>
        <authorList>
            <person name="Kato S."/>
            <person name="Itoh T."/>
            <person name="Ohkuma M."/>
        </authorList>
    </citation>
    <scope>NUCLEOTIDE SEQUENCE [LARGE SCALE GENOMIC DNA]</scope>
    <source>
        <strain evidence="8 9">OYT1</strain>
    </source>
</reference>
<evidence type="ECO:0000313" key="9">
    <source>
        <dbReference type="Proteomes" id="UP000033070"/>
    </source>
</evidence>
<dbReference type="Gene3D" id="3.60.15.10">
    <property type="entry name" value="Ribonuclease Z/Hydroxyacylglutathione hydrolase-like"/>
    <property type="match status" value="1"/>
</dbReference>
<feature type="domain" description="Metallo-beta-lactamase" evidence="7">
    <location>
        <begin position="536"/>
        <end position="729"/>
    </location>
</feature>
<dbReference type="InterPro" id="IPR052159">
    <property type="entry name" value="Competence_DNA_uptake"/>
</dbReference>
<feature type="transmembrane region" description="Helical" evidence="6">
    <location>
        <begin position="248"/>
        <end position="272"/>
    </location>
</feature>
<dbReference type="PANTHER" id="PTHR30619:SF1">
    <property type="entry name" value="RECOMBINATION PROTEIN 2"/>
    <property type="match status" value="1"/>
</dbReference>
<evidence type="ECO:0000256" key="2">
    <source>
        <dbReference type="ARBA" id="ARBA00022475"/>
    </source>
</evidence>
<dbReference type="PANTHER" id="PTHR30619">
    <property type="entry name" value="DNA INTERNALIZATION/COMPETENCE PROTEIN COMEC/REC2"/>
    <property type="match status" value="1"/>
</dbReference>
<dbReference type="Pfam" id="PF00753">
    <property type="entry name" value="Lactamase_B"/>
    <property type="match status" value="1"/>
</dbReference>
<keyword evidence="9" id="KW-1185">Reference proteome</keyword>
<evidence type="ECO:0000256" key="5">
    <source>
        <dbReference type="ARBA" id="ARBA00023136"/>
    </source>
</evidence>
<dbReference type="InterPro" id="IPR025405">
    <property type="entry name" value="DUF4131"/>
</dbReference>
<keyword evidence="2" id="KW-1003">Cell membrane</keyword>
<dbReference type="InterPro" id="IPR001279">
    <property type="entry name" value="Metallo-B-lactamas"/>
</dbReference>
<evidence type="ECO:0000256" key="3">
    <source>
        <dbReference type="ARBA" id="ARBA00022692"/>
    </source>
</evidence>
<dbReference type="Proteomes" id="UP000033070">
    <property type="component" value="Chromosome"/>
</dbReference>
<dbReference type="Pfam" id="PF13567">
    <property type="entry name" value="DUF4131"/>
    <property type="match status" value="1"/>
</dbReference>
<dbReference type="EMBL" id="AP018738">
    <property type="protein sequence ID" value="BBE50116.1"/>
    <property type="molecule type" value="Genomic_DNA"/>
</dbReference>
<keyword evidence="4 6" id="KW-1133">Transmembrane helix</keyword>
<feature type="transmembrane region" description="Helical" evidence="6">
    <location>
        <begin position="284"/>
        <end position="302"/>
    </location>
</feature>
<evidence type="ECO:0000313" key="8">
    <source>
        <dbReference type="EMBL" id="BBE50116.1"/>
    </source>
</evidence>
<keyword evidence="5 6" id="KW-0472">Membrane</keyword>
<comment type="subcellular location">
    <subcellularLocation>
        <location evidence="1">Cell membrane</location>
        <topology evidence="1">Multi-pass membrane protein</topology>
    </subcellularLocation>
</comment>
<feature type="transmembrane region" description="Helical" evidence="6">
    <location>
        <begin position="421"/>
        <end position="444"/>
    </location>
</feature>
<dbReference type="InterPro" id="IPR035681">
    <property type="entry name" value="ComA-like_MBL"/>
</dbReference>
<dbReference type="GO" id="GO:0005886">
    <property type="term" value="C:plasma membrane"/>
    <property type="evidence" value="ECO:0007669"/>
    <property type="project" value="UniProtKB-SubCell"/>
</dbReference>
<feature type="transmembrane region" description="Helical" evidence="6">
    <location>
        <begin position="355"/>
        <end position="374"/>
    </location>
</feature>
<dbReference type="CDD" id="cd07731">
    <property type="entry name" value="ComA-like_MBL-fold"/>
    <property type="match status" value="1"/>
</dbReference>
<dbReference type="InterPro" id="IPR004797">
    <property type="entry name" value="Competence_ComEC/Rec2"/>
</dbReference>
<dbReference type="InterPro" id="IPR004477">
    <property type="entry name" value="ComEC_N"/>
</dbReference>
<dbReference type="OrthoDB" id="9761531at2"/>
<dbReference type="STRING" id="1188319.OYT1_00203"/>